<dbReference type="Pfam" id="PF13561">
    <property type="entry name" value="adh_short_C2"/>
    <property type="match status" value="1"/>
</dbReference>
<dbReference type="PANTHER" id="PTHR43639">
    <property type="entry name" value="OXIDOREDUCTASE, SHORT-CHAIN DEHYDROGENASE/REDUCTASE FAMILY (AFU_ORTHOLOGUE AFUA_5G02870)"/>
    <property type="match status" value="1"/>
</dbReference>
<dbReference type="InterPro" id="IPR057326">
    <property type="entry name" value="KR_dom"/>
</dbReference>
<organism evidence="4 5">
    <name type="scientific">Nocardiopsis changdeensis</name>
    <dbReference type="NCBI Taxonomy" id="2831969"/>
    <lineage>
        <taxon>Bacteria</taxon>
        <taxon>Bacillati</taxon>
        <taxon>Actinomycetota</taxon>
        <taxon>Actinomycetes</taxon>
        <taxon>Streptosporangiales</taxon>
        <taxon>Nocardiopsidaceae</taxon>
        <taxon>Nocardiopsis</taxon>
    </lineage>
</organism>
<gene>
    <name evidence="4" type="ORF">KGD84_30280</name>
</gene>
<evidence type="ECO:0000256" key="2">
    <source>
        <dbReference type="ARBA" id="ARBA00023002"/>
    </source>
</evidence>
<dbReference type="InterPro" id="IPR036291">
    <property type="entry name" value="NAD(P)-bd_dom_sf"/>
</dbReference>
<dbReference type="EMBL" id="CP074133">
    <property type="protein sequence ID" value="QUX22544.1"/>
    <property type="molecule type" value="Genomic_DNA"/>
</dbReference>
<evidence type="ECO:0000259" key="3">
    <source>
        <dbReference type="SMART" id="SM00822"/>
    </source>
</evidence>
<reference evidence="4 5" key="1">
    <citation type="submission" date="2021-05" db="EMBL/GenBank/DDBJ databases">
        <title>Direct Submission.</title>
        <authorList>
            <person name="Li K."/>
            <person name="Gao J."/>
        </authorList>
    </citation>
    <scope>NUCLEOTIDE SEQUENCE [LARGE SCALE GENOMIC DNA]</scope>
    <source>
        <strain evidence="4 5">Mg02</strain>
    </source>
</reference>
<dbReference type="InterPro" id="IPR002347">
    <property type="entry name" value="SDR_fam"/>
</dbReference>
<dbReference type="PRINTS" id="PR00080">
    <property type="entry name" value="SDRFAMILY"/>
</dbReference>
<comment type="similarity">
    <text evidence="1">Belongs to the short-chain dehydrogenases/reductases (SDR) family.</text>
</comment>
<evidence type="ECO:0000256" key="1">
    <source>
        <dbReference type="ARBA" id="ARBA00006484"/>
    </source>
</evidence>
<proteinExistence type="inferred from homology"/>
<dbReference type="SMART" id="SM00822">
    <property type="entry name" value="PKS_KR"/>
    <property type="match status" value="1"/>
</dbReference>
<dbReference type="Gene3D" id="3.40.50.720">
    <property type="entry name" value="NAD(P)-binding Rossmann-like Domain"/>
    <property type="match status" value="1"/>
</dbReference>
<sequence length="249" mass="25472">MNENTHHTAEAALVTGGGRGIGAAVAVRLAEAGFDVALTYERDEQAAAEVVSLIEKHGRRGLALRADASDADAVTGAVDRAAAEFGRLDVLVNNAAVFPVGPHDGHTVEEIDRVLAVNVRAPFLASRAAARHMDGDGRIVTVGSNVATRVPFGGLTLYTLSKSALAGMTRGLARDLGPRGITVAQVDPGPTDTDTNPADGPNADGIRSLVPLGRFARPAEIAETVAHLVGPGGRFITGAVLPVDGGINA</sequence>
<dbReference type="CDD" id="cd05233">
    <property type="entry name" value="SDR_c"/>
    <property type="match status" value="1"/>
</dbReference>
<dbReference type="RefSeq" id="WP_220563759.1">
    <property type="nucleotide sequence ID" value="NZ_CP074133.1"/>
</dbReference>
<dbReference type="SUPFAM" id="SSF51735">
    <property type="entry name" value="NAD(P)-binding Rossmann-fold domains"/>
    <property type="match status" value="1"/>
</dbReference>
<dbReference type="PRINTS" id="PR00081">
    <property type="entry name" value="GDHRDH"/>
</dbReference>
<accession>A0ABX8BMK4</accession>
<name>A0ABX8BMK4_9ACTN</name>
<protein>
    <submittedName>
        <fullName evidence="4">SDR family oxidoreductase</fullName>
    </submittedName>
</protein>
<dbReference type="PANTHER" id="PTHR43639:SF1">
    <property type="entry name" value="SHORT-CHAIN DEHYDROGENASE_REDUCTASE FAMILY PROTEIN"/>
    <property type="match status" value="1"/>
</dbReference>
<keyword evidence="2" id="KW-0560">Oxidoreductase</keyword>
<feature type="domain" description="Ketoreductase" evidence="3">
    <location>
        <begin position="10"/>
        <end position="209"/>
    </location>
</feature>
<keyword evidence="5" id="KW-1185">Reference proteome</keyword>
<evidence type="ECO:0000313" key="5">
    <source>
        <dbReference type="Proteomes" id="UP000676079"/>
    </source>
</evidence>
<evidence type="ECO:0000313" key="4">
    <source>
        <dbReference type="EMBL" id="QUX22544.1"/>
    </source>
</evidence>
<dbReference type="Proteomes" id="UP000676079">
    <property type="component" value="Chromosome"/>
</dbReference>